<dbReference type="Gene3D" id="3.10.180.10">
    <property type="entry name" value="2,3-Dihydroxybiphenyl 1,2-Dioxygenase, domain 1"/>
    <property type="match status" value="1"/>
</dbReference>
<reference evidence="2 3" key="1">
    <citation type="submission" date="2024-06" db="EMBL/GenBank/DDBJ databases">
        <title>A chromosome level genome sequence of Diviner's sage (Salvia divinorum).</title>
        <authorList>
            <person name="Ford S.A."/>
            <person name="Ro D.-K."/>
            <person name="Ness R.W."/>
            <person name="Phillips M.A."/>
        </authorList>
    </citation>
    <scope>NUCLEOTIDE SEQUENCE [LARGE SCALE GENOMIC DNA]</scope>
    <source>
        <strain evidence="2">SAF-2024a</strain>
        <tissue evidence="2">Leaf</tissue>
    </source>
</reference>
<evidence type="ECO:0000259" key="1">
    <source>
        <dbReference type="PROSITE" id="PS51819"/>
    </source>
</evidence>
<gene>
    <name evidence="2" type="primary">GLYI4</name>
    <name evidence="2" type="ORF">AAHA92_19154</name>
</gene>
<dbReference type="SUPFAM" id="SSF54593">
    <property type="entry name" value="Glyoxalase/Bleomycin resistance protein/Dihydroxybiphenyl dioxygenase"/>
    <property type="match status" value="1"/>
</dbReference>
<dbReference type="EMBL" id="JBEAFC010000007">
    <property type="protein sequence ID" value="KAL1551293.1"/>
    <property type="molecule type" value="Genomic_DNA"/>
</dbReference>
<dbReference type="Pfam" id="PF00903">
    <property type="entry name" value="Glyoxalase"/>
    <property type="match status" value="1"/>
</dbReference>
<feature type="domain" description="VOC" evidence="1">
    <location>
        <begin position="13"/>
        <end position="135"/>
    </location>
</feature>
<sequence>MQLESKNALQLSSLNHISLVCKSVDQTNEFYINVLGFVPVKRPAALQFPGAWLVGHGIGIHLLQSENPESLPNKTVINAKDNHISFQCENMGMVEKELGEMGIDWVRQRVEEGGIHMDQVFFHDPDGFMIEICNCESIPIIPLDDGKTHKPRALNTTRVQHQQIRALAPRPRVGAKILSDGGDLIITTNN</sequence>
<accession>A0ABD1H4E7</accession>
<dbReference type="PANTHER" id="PTHR46142">
    <property type="match status" value="1"/>
</dbReference>
<comment type="caution">
    <text evidence="2">The sequence shown here is derived from an EMBL/GenBank/DDBJ whole genome shotgun (WGS) entry which is preliminary data.</text>
</comment>
<protein>
    <submittedName>
        <fullName evidence="2">Glyoxylase I 4</fullName>
    </submittedName>
</protein>
<dbReference type="InterPro" id="IPR037523">
    <property type="entry name" value="VOC_core"/>
</dbReference>
<proteinExistence type="predicted"/>
<evidence type="ECO:0000313" key="2">
    <source>
        <dbReference type="EMBL" id="KAL1551293.1"/>
    </source>
</evidence>
<dbReference type="InterPro" id="IPR029068">
    <property type="entry name" value="Glyas_Bleomycin-R_OHBP_Dase"/>
</dbReference>
<dbReference type="Proteomes" id="UP001567538">
    <property type="component" value="Unassembled WGS sequence"/>
</dbReference>
<dbReference type="PROSITE" id="PS51819">
    <property type="entry name" value="VOC"/>
    <property type="match status" value="1"/>
</dbReference>
<evidence type="ECO:0000313" key="3">
    <source>
        <dbReference type="Proteomes" id="UP001567538"/>
    </source>
</evidence>
<dbReference type="PANTHER" id="PTHR46142:SF3">
    <property type="entry name" value="F18B13.24 PROTEIN"/>
    <property type="match status" value="1"/>
</dbReference>
<name>A0ABD1H4E7_SALDI</name>
<dbReference type="InterPro" id="IPR004360">
    <property type="entry name" value="Glyas_Fos-R_dOase_dom"/>
</dbReference>
<keyword evidence="3" id="KW-1185">Reference proteome</keyword>
<dbReference type="CDD" id="cd07245">
    <property type="entry name" value="VOC_like"/>
    <property type="match status" value="1"/>
</dbReference>
<dbReference type="AlphaFoldDB" id="A0ABD1H4E7"/>
<organism evidence="2 3">
    <name type="scientific">Salvia divinorum</name>
    <name type="common">Maria pastora</name>
    <name type="synonym">Diviner's sage</name>
    <dbReference type="NCBI Taxonomy" id="28513"/>
    <lineage>
        <taxon>Eukaryota</taxon>
        <taxon>Viridiplantae</taxon>
        <taxon>Streptophyta</taxon>
        <taxon>Embryophyta</taxon>
        <taxon>Tracheophyta</taxon>
        <taxon>Spermatophyta</taxon>
        <taxon>Magnoliopsida</taxon>
        <taxon>eudicotyledons</taxon>
        <taxon>Gunneridae</taxon>
        <taxon>Pentapetalae</taxon>
        <taxon>asterids</taxon>
        <taxon>lamiids</taxon>
        <taxon>Lamiales</taxon>
        <taxon>Lamiaceae</taxon>
        <taxon>Nepetoideae</taxon>
        <taxon>Mentheae</taxon>
        <taxon>Salviinae</taxon>
        <taxon>Salvia</taxon>
        <taxon>Salvia subgen. Calosphace</taxon>
    </lineage>
</organism>